<evidence type="ECO:0000256" key="4">
    <source>
        <dbReference type="ARBA" id="ARBA00022741"/>
    </source>
</evidence>
<dbReference type="UniPathway" id="UPA00219"/>
<keyword evidence="5 10" id="KW-0067">ATP-binding</keyword>
<protein>
    <recommendedName>
        <fullName evidence="10 11">UDP-N-acetylmuramoyl-tripeptide--D-alanyl-D-alanine ligase</fullName>
        <ecNumber evidence="10 11">6.3.2.10</ecNumber>
    </recommendedName>
    <alternativeName>
        <fullName evidence="10">D-alanyl-D-alanine-adding enzyme</fullName>
    </alternativeName>
</protein>
<gene>
    <name evidence="10" type="primary">murF</name>
    <name evidence="15" type="ORF">SAMN04488554_0940</name>
</gene>
<dbReference type="GO" id="GO:0008360">
    <property type="term" value="P:regulation of cell shape"/>
    <property type="evidence" value="ECO:0007669"/>
    <property type="project" value="UniProtKB-KW"/>
</dbReference>
<name>A0A1H5E9J2_9MICO</name>
<evidence type="ECO:0000256" key="8">
    <source>
        <dbReference type="ARBA" id="ARBA00023306"/>
    </source>
</evidence>
<feature type="domain" description="Mur ligase central" evidence="14">
    <location>
        <begin position="118"/>
        <end position="307"/>
    </location>
</feature>
<dbReference type="Gene3D" id="3.40.1190.10">
    <property type="entry name" value="Mur-like, catalytic domain"/>
    <property type="match status" value="1"/>
</dbReference>
<dbReference type="EMBL" id="FNTX01000001">
    <property type="protein sequence ID" value="SED87769.1"/>
    <property type="molecule type" value="Genomic_DNA"/>
</dbReference>
<dbReference type="Pfam" id="PF02875">
    <property type="entry name" value="Mur_ligase_C"/>
    <property type="match status" value="1"/>
</dbReference>
<dbReference type="Pfam" id="PF08245">
    <property type="entry name" value="Mur_ligase_M"/>
    <property type="match status" value="1"/>
</dbReference>
<dbReference type="RefSeq" id="WP_089771902.1">
    <property type="nucleotide sequence ID" value="NZ_FNTX01000001.1"/>
</dbReference>
<keyword evidence="4 10" id="KW-0547">Nucleotide-binding</keyword>
<sequence>MIPLSLNDVATVTGGQVRFPDGAAPEGRVAVTGEVVIDSRACKPGSLFVAVVGERVDGHDYLQAAADRGAAAALVSRPVPGSPVPTVLVPDVQLALADLAREVLARLRAAGEIVVVAITGSVGKTTTKDLLAQLLTPLGDLIAPAGSFNNELGLPLTVLRATPDTRVLVLEMGADAPGNLTYLTSIAPPDIAVVLAVGTAHLGGFGSVEGIARAKSELVQGLRPDGVAVLNADDPRVTPMAALSAGARVQTFGRDGSGADVRAETVHVDASGRASFTLDTGAARVPVQLALVGGHHVSNALAAASVALTLGLSVDDVAQRLADAGALSPHRMHVRAWGARTVIDDAYNANPDSMRAALDALGAIAAGRRTVAVLGEMRELGAITERAHEEIGRYASERADLVVVIGAGADGIARGARSVGAQVRTVTDVMDAEELLVTELGPDDVVLIKSSNSAGLAVLADRLVDADGPAGDPA</sequence>
<dbReference type="GO" id="GO:0047480">
    <property type="term" value="F:UDP-N-acetylmuramoyl-tripeptide-D-alanyl-D-alanine ligase activity"/>
    <property type="evidence" value="ECO:0007669"/>
    <property type="project" value="UniProtKB-UniRule"/>
</dbReference>
<dbReference type="Gene3D" id="3.40.1390.10">
    <property type="entry name" value="MurE/MurF, N-terminal domain"/>
    <property type="match status" value="1"/>
</dbReference>
<dbReference type="AlphaFoldDB" id="A0A1H5E9J2"/>
<proteinExistence type="inferred from homology"/>
<dbReference type="InterPro" id="IPR051046">
    <property type="entry name" value="MurCDEF_CellWall_CoF430Synth"/>
</dbReference>
<dbReference type="STRING" id="648782.SAMN04488554_0940"/>
<evidence type="ECO:0000256" key="1">
    <source>
        <dbReference type="ARBA" id="ARBA00022490"/>
    </source>
</evidence>
<dbReference type="GO" id="GO:0008766">
    <property type="term" value="F:UDP-N-acetylmuramoylalanyl-D-glutamyl-2,6-diaminopimelate-D-alanyl-D-alanine ligase activity"/>
    <property type="evidence" value="ECO:0007669"/>
    <property type="project" value="RHEA"/>
</dbReference>
<dbReference type="PANTHER" id="PTHR43024">
    <property type="entry name" value="UDP-N-ACETYLMURAMOYL-TRIPEPTIDE--D-ALANYL-D-ALANINE LIGASE"/>
    <property type="match status" value="1"/>
</dbReference>
<dbReference type="InterPro" id="IPR036565">
    <property type="entry name" value="Mur-like_cat_sf"/>
</dbReference>
<evidence type="ECO:0000256" key="3">
    <source>
        <dbReference type="ARBA" id="ARBA00022618"/>
    </source>
</evidence>
<dbReference type="NCBIfam" id="TIGR01143">
    <property type="entry name" value="murF"/>
    <property type="match status" value="1"/>
</dbReference>
<dbReference type="Pfam" id="PF01225">
    <property type="entry name" value="Mur_ligase"/>
    <property type="match status" value="1"/>
</dbReference>
<dbReference type="InterPro" id="IPR035911">
    <property type="entry name" value="MurE/MurF_N"/>
</dbReference>
<dbReference type="GO" id="GO:0051301">
    <property type="term" value="P:cell division"/>
    <property type="evidence" value="ECO:0007669"/>
    <property type="project" value="UniProtKB-KW"/>
</dbReference>
<evidence type="ECO:0000313" key="15">
    <source>
        <dbReference type="EMBL" id="SED87769.1"/>
    </source>
</evidence>
<evidence type="ECO:0000256" key="2">
    <source>
        <dbReference type="ARBA" id="ARBA00022598"/>
    </source>
</evidence>
<dbReference type="SUPFAM" id="SSF53623">
    <property type="entry name" value="MurD-like peptide ligases, catalytic domain"/>
    <property type="match status" value="1"/>
</dbReference>
<evidence type="ECO:0000256" key="11">
    <source>
        <dbReference type="RuleBase" id="RU004136"/>
    </source>
</evidence>
<evidence type="ECO:0000256" key="6">
    <source>
        <dbReference type="ARBA" id="ARBA00022960"/>
    </source>
</evidence>
<dbReference type="InterPro" id="IPR005863">
    <property type="entry name" value="UDP-N-AcMur_synth"/>
</dbReference>
<dbReference type="InterPro" id="IPR000713">
    <property type="entry name" value="Mur_ligase_N"/>
</dbReference>
<accession>A0A1H5E9J2</accession>
<keyword evidence="16" id="KW-1185">Reference proteome</keyword>
<evidence type="ECO:0000256" key="9">
    <source>
        <dbReference type="ARBA" id="ARBA00023316"/>
    </source>
</evidence>
<evidence type="ECO:0000256" key="10">
    <source>
        <dbReference type="HAMAP-Rule" id="MF_02019"/>
    </source>
</evidence>
<comment type="function">
    <text evidence="10 11">Involved in cell wall formation. Catalyzes the final step in the synthesis of UDP-N-acetylmuramoyl-pentapeptide, the precursor of murein.</text>
</comment>
<keyword evidence="7 10" id="KW-0573">Peptidoglycan synthesis</keyword>
<dbReference type="GO" id="GO:0005737">
    <property type="term" value="C:cytoplasm"/>
    <property type="evidence" value="ECO:0007669"/>
    <property type="project" value="UniProtKB-SubCell"/>
</dbReference>
<reference evidence="16" key="1">
    <citation type="submission" date="2016-10" db="EMBL/GenBank/DDBJ databases">
        <authorList>
            <person name="Varghese N."/>
            <person name="Submissions S."/>
        </authorList>
    </citation>
    <scope>NUCLEOTIDE SEQUENCE [LARGE SCALE GENOMIC DNA]</scope>
    <source>
        <strain evidence="16">DSM 21368</strain>
    </source>
</reference>
<dbReference type="SUPFAM" id="SSF63418">
    <property type="entry name" value="MurE/MurF N-terminal domain"/>
    <property type="match status" value="1"/>
</dbReference>
<evidence type="ECO:0000313" key="16">
    <source>
        <dbReference type="Proteomes" id="UP000199220"/>
    </source>
</evidence>
<comment type="catalytic activity">
    <reaction evidence="10 11">
        <text>D-alanyl-D-alanine + UDP-N-acetyl-alpha-D-muramoyl-L-alanyl-gamma-D-glutamyl-meso-2,6-diaminopimelate + ATP = UDP-N-acetyl-alpha-D-muramoyl-L-alanyl-gamma-D-glutamyl-meso-2,6-diaminopimeloyl-D-alanyl-D-alanine + ADP + phosphate + H(+)</text>
        <dbReference type="Rhea" id="RHEA:28374"/>
        <dbReference type="ChEBI" id="CHEBI:15378"/>
        <dbReference type="ChEBI" id="CHEBI:30616"/>
        <dbReference type="ChEBI" id="CHEBI:43474"/>
        <dbReference type="ChEBI" id="CHEBI:57822"/>
        <dbReference type="ChEBI" id="CHEBI:61386"/>
        <dbReference type="ChEBI" id="CHEBI:83905"/>
        <dbReference type="ChEBI" id="CHEBI:456216"/>
        <dbReference type="EC" id="6.3.2.10"/>
    </reaction>
</comment>
<evidence type="ECO:0000256" key="7">
    <source>
        <dbReference type="ARBA" id="ARBA00022984"/>
    </source>
</evidence>
<evidence type="ECO:0000256" key="5">
    <source>
        <dbReference type="ARBA" id="ARBA00022840"/>
    </source>
</evidence>
<evidence type="ECO:0000259" key="12">
    <source>
        <dbReference type="Pfam" id="PF01225"/>
    </source>
</evidence>
<dbReference type="InterPro" id="IPR013221">
    <property type="entry name" value="Mur_ligase_cen"/>
</dbReference>
<dbReference type="Proteomes" id="UP000199220">
    <property type="component" value="Unassembled WGS sequence"/>
</dbReference>
<dbReference type="InterPro" id="IPR036615">
    <property type="entry name" value="Mur_ligase_C_dom_sf"/>
</dbReference>
<dbReference type="Gene3D" id="3.90.190.20">
    <property type="entry name" value="Mur ligase, C-terminal domain"/>
    <property type="match status" value="1"/>
</dbReference>
<keyword evidence="6 10" id="KW-0133">Cell shape</keyword>
<dbReference type="EC" id="6.3.2.10" evidence="10 11"/>
<dbReference type="InterPro" id="IPR004101">
    <property type="entry name" value="Mur_ligase_C"/>
</dbReference>
<dbReference type="GO" id="GO:0005524">
    <property type="term" value="F:ATP binding"/>
    <property type="evidence" value="ECO:0007669"/>
    <property type="project" value="UniProtKB-UniRule"/>
</dbReference>
<comment type="pathway">
    <text evidence="10 11">Cell wall biogenesis; peptidoglycan biosynthesis.</text>
</comment>
<dbReference type="GO" id="GO:0071555">
    <property type="term" value="P:cell wall organization"/>
    <property type="evidence" value="ECO:0007669"/>
    <property type="project" value="UniProtKB-KW"/>
</dbReference>
<dbReference type="HAMAP" id="MF_02019">
    <property type="entry name" value="MurF"/>
    <property type="match status" value="1"/>
</dbReference>
<keyword evidence="9 10" id="KW-0961">Cell wall biogenesis/degradation</keyword>
<dbReference type="OrthoDB" id="9800958at2"/>
<organism evidence="15 16">
    <name type="scientific">Ruania alba</name>
    <dbReference type="NCBI Taxonomy" id="648782"/>
    <lineage>
        <taxon>Bacteria</taxon>
        <taxon>Bacillati</taxon>
        <taxon>Actinomycetota</taxon>
        <taxon>Actinomycetes</taxon>
        <taxon>Micrococcales</taxon>
        <taxon>Ruaniaceae</taxon>
        <taxon>Ruania</taxon>
    </lineage>
</organism>
<feature type="domain" description="Mur ligase C-terminal" evidence="13">
    <location>
        <begin position="330"/>
        <end position="451"/>
    </location>
</feature>
<dbReference type="SUPFAM" id="SSF53244">
    <property type="entry name" value="MurD-like peptide ligases, peptide-binding domain"/>
    <property type="match status" value="1"/>
</dbReference>
<feature type="domain" description="Mur ligase N-terminal catalytic" evidence="12">
    <location>
        <begin position="35"/>
        <end position="101"/>
    </location>
</feature>
<evidence type="ECO:0000259" key="13">
    <source>
        <dbReference type="Pfam" id="PF02875"/>
    </source>
</evidence>
<keyword evidence="2 10" id="KW-0436">Ligase</keyword>
<comment type="subcellular location">
    <subcellularLocation>
        <location evidence="10 11">Cytoplasm</location>
    </subcellularLocation>
</comment>
<dbReference type="PANTHER" id="PTHR43024:SF1">
    <property type="entry name" value="UDP-N-ACETYLMURAMOYL-TRIPEPTIDE--D-ALANYL-D-ALANINE LIGASE"/>
    <property type="match status" value="1"/>
</dbReference>
<keyword evidence="1 10" id="KW-0963">Cytoplasm</keyword>
<comment type="similarity">
    <text evidence="10">Belongs to the MurCDEF family. MurF subfamily.</text>
</comment>
<feature type="binding site" evidence="10">
    <location>
        <begin position="120"/>
        <end position="126"/>
    </location>
    <ligand>
        <name>ATP</name>
        <dbReference type="ChEBI" id="CHEBI:30616"/>
    </ligand>
</feature>
<dbReference type="GO" id="GO:0009252">
    <property type="term" value="P:peptidoglycan biosynthetic process"/>
    <property type="evidence" value="ECO:0007669"/>
    <property type="project" value="UniProtKB-UniRule"/>
</dbReference>
<keyword evidence="8 10" id="KW-0131">Cell cycle</keyword>
<evidence type="ECO:0000259" key="14">
    <source>
        <dbReference type="Pfam" id="PF08245"/>
    </source>
</evidence>
<keyword evidence="3 10" id="KW-0132">Cell division</keyword>